<evidence type="ECO:0000313" key="1">
    <source>
        <dbReference type="EMBL" id="OWZ05366.1"/>
    </source>
</evidence>
<organism evidence="1 2">
    <name type="scientific">Phytophthora megakarya</name>
    <dbReference type="NCBI Taxonomy" id="4795"/>
    <lineage>
        <taxon>Eukaryota</taxon>
        <taxon>Sar</taxon>
        <taxon>Stramenopiles</taxon>
        <taxon>Oomycota</taxon>
        <taxon>Peronosporomycetes</taxon>
        <taxon>Peronosporales</taxon>
        <taxon>Peronosporaceae</taxon>
        <taxon>Phytophthora</taxon>
    </lineage>
</organism>
<gene>
    <name evidence="1" type="ORF">PHMEG_00022554</name>
</gene>
<dbReference type="EMBL" id="NBNE01004467">
    <property type="protein sequence ID" value="OWZ05366.1"/>
    <property type="molecule type" value="Genomic_DNA"/>
</dbReference>
<feature type="non-terminal residue" evidence="1">
    <location>
        <position position="1"/>
    </location>
</feature>
<dbReference type="OrthoDB" id="122071at2759"/>
<keyword evidence="2" id="KW-1185">Reference proteome</keyword>
<dbReference type="Proteomes" id="UP000198211">
    <property type="component" value="Unassembled WGS sequence"/>
</dbReference>
<reference evidence="2" key="1">
    <citation type="submission" date="2017-03" db="EMBL/GenBank/DDBJ databases">
        <title>Phytopthora megakarya and P. palmivora, two closely related causual agents of cacao black pod achieved similar genome size and gene model numbers by different mechanisms.</title>
        <authorList>
            <person name="Ali S."/>
            <person name="Shao J."/>
            <person name="Larry D.J."/>
            <person name="Kronmiller B."/>
            <person name="Shen D."/>
            <person name="Strem M.D."/>
            <person name="Melnick R.L."/>
            <person name="Guiltinan M.J."/>
            <person name="Tyler B.M."/>
            <person name="Meinhardt L.W."/>
            <person name="Bailey B.A."/>
        </authorList>
    </citation>
    <scope>NUCLEOTIDE SEQUENCE [LARGE SCALE GENOMIC DNA]</scope>
    <source>
        <strain evidence="2">zdho120</strain>
    </source>
</reference>
<evidence type="ECO:0000313" key="2">
    <source>
        <dbReference type="Proteomes" id="UP000198211"/>
    </source>
</evidence>
<dbReference type="AlphaFoldDB" id="A0A225VID3"/>
<protein>
    <submittedName>
        <fullName evidence="1">Uncharacterized protein</fullName>
    </submittedName>
</protein>
<proteinExistence type="predicted"/>
<name>A0A225VID3_9STRA</name>
<accession>A0A225VID3</accession>
<comment type="caution">
    <text evidence="1">The sequence shown here is derived from an EMBL/GenBank/DDBJ whole genome shotgun (WGS) entry which is preliminary data.</text>
</comment>
<sequence length="195" mass="22845">APKTLFMTLVTLKLGRTWQTITAIFRLPATSFMEAITKFIQFIASKLYADQVETRENEITMRAATSFEHFLCALYAVDMSFQQSWRPFAFNDHVSSDRVIVENYFGRLNACWRITADKFRWSENIYDDVFRLAVSLTNHHVSINPLQEQNGEWYCQAQHKLIELGLVIREKRRLAQEKSCEEALPSVDRSWRLGR</sequence>